<dbReference type="InterPro" id="IPR013148">
    <property type="entry name" value="Glyco_hydro_32_N"/>
</dbReference>
<name>A0ABW4CM07_9LACO</name>
<dbReference type="InterPro" id="IPR051214">
    <property type="entry name" value="GH32_Enzymes"/>
</dbReference>
<dbReference type="SUPFAM" id="SSF75005">
    <property type="entry name" value="Arabinanase/levansucrase/invertase"/>
    <property type="match status" value="1"/>
</dbReference>
<organism evidence="6 7">
    <name type="scientific">Lacticaseibacillus mingshuiensis</name>
    <dbReference type="NCBI Taxonomy" id="2799574"/>
    <lineage>
        <taxon>Bacteria</taxon>
        <taxon>Bacillati</taxon>
        <taxon>Bacillota</taxon>
        <taxon>Bacilli</taxon>
        <taxon>Lactobacillales</taxon>
        <taxon>Lactobacillaceae</taxon>
        <taxon>Lacticaseibacillus</taxon>
    </lineage>
</organism>
<dbReference type="InterPro" id="IPR023296">
    <property type="entry name" value="Glyco_hydro_beta-prop_sf"/>
</dbReference>
<proteinExistence type="inferred from homology"/>
<evidence type="ECO:0000313" key="6">
    <source>
        <dbReference type="EMBL" id="MFD1430670.1"/>
    </source>
</evidence>
<gene>
    <name evidence="6" type="ORF">ACFQ4P_10505</name>
</gene>
<dbReference type="SUPFAM" id="SSF49899">
    <property type="entry name" value="Concanavalin A-like lectins/glucanases"/>
    <property type="match status" value="1"/>
</dbReference>
<dbReference type="EMBL" id="JBHTOC010000015">
    <property type="protein sequence ID" value="MFD1430670.1"/>
    <property type="molecule type" value="Genomic_DNA"/>
</dbReference>
<dbReference type="InterPro" id="IPR013320">
    <property type="entry name" value="ConA-like_dom_sf"/>
</dbReference>
<dbReference type="Proteomes" id="UP001597196">
    <property type="component" value="Unassembled WGS sequence"/>
</dbReference>
<evidence type="ECO:0000256" key="1">
    <source>
        <dbReference type="ARBA" id="ARBA00009902"/>
    </source>
</evidence>
<dbReference type="Pfam" id="PF00251">
    <property type="entry name" value="Glyco_hydro_32N"/>
    <property type="match status" value="1"/>
</dbReference>
<comment type="similarity">
    <text evidence="1">Belongs to the glycosyl hydrolase 32 family.</text>
</comment>
<protein>
    <recommendedName>
        <fullName evidence="2">beta-fructofuranosidase</fullName>
        <ecNumber evidence="2">3.2.1.26</ecNumber>
    </recommendedName>
</protein>
<keyword evidence="3 6" id="KW-0378">Hydrolase</keyword>
<dbReference type="InterPro" id="IPR001362">
    <property type="entry name" value="Glyco_hydro_32"/>
</dbReference>
<dbReference type="RefSeq" id="WP_203627965.1">
    <property type="nucleotide sequence ID" value="NZ_BOLQ01000016.1"/>
</dbReference>
<comment type="caution">
    <text evidence="6">The sequence shown here is derived from an EMBL/GenBank/DDBJ whole genome shotgun (WGS) entry which is preliminary data.</text>
</comment>
<evidence type="ECO:0000259" key="5">
    <source>
        <dbReference type="Pfam" id="PF00251"/>
    </source>
</evidence>
<feature type="domain" description="Glycosyl hydrolase family 32 N-terminal" evidence="5">
    <location>
        <begin position="28"/>
        <end position="327"/>
    </location>
</feature>
<keyword evidence="7" id="KW-1185">Reference proteome</keyword>
<dbReference type="PANTHER" id="PTHR43101:SF1">
    <property type="entry name" value="BETA-FRUCTOSIDASE"/>
    <property type="match status" value="1"/>
</dbReference>
<dbReference type="PANTHER" id="PTHR43101">
    <property type="entry name" value="BETA-FRUCTOSIDASE"/>
    <property type="match status" value="1"/>
</dbReference>
<dbReference type="GO" id="GO:0016787">
    <property type="term" value="F:hydrolase activity"/>
    <property type="evidence" value="ECO:0007669"/>
    <property type="project" value="UniProtKB-KW"/>
</dbReference>
<sequence length="455" mass="49883">MTLTLAQADTYIRDHAATVSPQFRPQAHFSAPIGWLNDPNGLVYFAGRFHLFYQYNPYSAVWDTMHWGHATSRDLIDWHDEPVALAPDQDYDRNGVFSGSAIVKDDTLVVMYTGNVQQADGTVRQNQNIATSTDGTHFTKYAGNPVLTAADLPAGASVQNFRDPKLTLHDGHYYVVLASSDRDEAGQILLYTSDDLLHWRFVSILLRGIPELGTIAECPDLLSIDGQDALVFSAIGVAGGANVNLALGQMDWQTGRFSPRTIQPLDQGRDFYAPQSFDHLGTRYLIPWLHSADAMDFLPSHDQQWNGQMGSPRVLHVDKNGTLRQTPVLPAGYETAAVAIDQPMPVAIATVLTAHDGLKAGQSLVLAGKHGAIQLEQTTQLLTITVRDAIPTQQLSLPLAPSTAFQIILDRSSLEVFTSTGQVASLIYFAETPLTELRTSIGQVPLTIWHETANR</sequence>
<evidence type="ECO:0000256" key="4">
    <source>
        <dbReference type="ARBA" id="ARBA00023295"/>
    </source>
</evidence>
<dbReference type="SMART" id="SM00640">
    <property type="entry name" value="Glyco_32"/>
    <property type="match status" value="1"/>
</dbReference>
<evidence type="ECO:0000313" key="7">
    <source>
        <dbReference type="Proteomes" id="UP001597196"/>
    </source>
</evidence>
<dbReference type="EC" id="3.2.1.26" evidence="2"/>
<evidence type="ECO:0000256" key="3">
    <source>
        <dbReference type="ARBA" id="ARBA00022801"/>
    </source>
</evidence>
<keyword evidence="4" id="KW-0326">Glycosidase</keyword>
<reference evidence="7" key="1">
    <citation type="journal article" date="2019" name="Int. J. Syst. Evol. Microbiol.">
        <title>The Global Catalogue of Microorganisms (GCM) 10K type strain sequencing project: providing services to taxonomists for standard genome sequencing and annotation.</title>
        <authorList>
            <consortium name="The Broad Institute Genomics Platform"/>
            <consortium name="The Broad Institute Genome Sequencing Center for Infectious Disease"/>
            <person name="Wu L."/>
            <person name="Ma J."/>
        </authorList>
    </citation>
    <scope>NUCLEOTIDE SEQUENCE [LARGE SCALE GENOMIC DNA]</scope>
    <source>
        <strain evidence="7">CCM 8980</strain>
    </source>
</reference>
<dbReference type="CDD" id="cd08996">
    <property type="entry name" value="GH32_FFase"/>
    <property type="match status" value="1"/>
</dbReference>
<dbReference type="Gene3D" id="2.115.10.20">
    <property type="entry name" value="Glycosyl hydrolase domain, family 43"/>
    <property type="match status" value="1"/>
</dbReference>
<evidence type="ECO:0000256" key="2">
    <source>
        <dbReference type="ARBA" id="ARBA00012758"/>
    </source>
</evidence>
<accession>A0ABW4CM07</accession>